<feature type="region of interest" description="Disordered" evidence="1">
    <location>
        <begin position="204"/>
        <end position="236"/>
    </location>
</feature>
<reference evidence="2 3" key="1">
    <citation type="journal article" date="2011" name="Genome Biol.">
        <title>Genome sequence of the insect pathogenic fungus Cordyceps militaris, a valued traditional Chinese medicine.</title>
        <authorList>
            <person name="Zheng P."/>
            <person name="Xia Y."/>
            <person name="Xiao G."/>
            <person name="Xiong C."/>
            <person name="Hu X."/>
            <person name="Zhang S."/>
            <person name="Zheng H."/>
            <person name="Huang Y."/>
            <person name="Zhou Y."/>
            <person name="Wang S."/>
            <person name="Zhao G.P."/>
            <person name="Liu X."/>
            <person name="St Leger R.J."/>
            <person name="Wang C."/>
        </authorList>
    </citation>
    <scope>NUCLEOTIDE SEQUENCE [LARGE SCALE GENOMIC DNA]</scope>
    <source>
        <strain evidence="2 3">CM01</strain>
    </source>
</reference>
<dbReference type="AlphaFoldDB" id="G3JKB8"/>
<dbReference type="KEGG" id="cmt:CCM_05560"/>
<accession>G3JKB8</accession>
<evidence type="ECO:0000313" key="3">
    <source>
        <dbReference type="Proteomes" id="UP000001610"/>
    </source>
</evidence>
<dbReference type="GeneID" id="18167578"/>
<dbReference type="VEuPathDB" id="FungiDB:CCM_05560"/>
<sequence length="236" mass="26682">MYSVWVDRCLLRQVTRCDLEEARLPRGPLSLEQCSNVRFQGTARTGIAPSSYRSPLALYLSQPPLRLGDQSSRDDSSDSNQDQAWTAPLWHLLWHFWHSPRLCLLLCVTRSHKANDRDHKGIAEGTALPVEHLPRYFAKSGYADVDPKKIKKDGAGKGNWGTLHEDIADEDFTFTNTRRRSNSSTISHHGKEFRTKFEVIDSEPVFEESVHGPLVEEEENGDDLSKTDSSESGRSS</sequence>
<dbReference type="RefSeq" id="XP_006670767.1">
    <property type="nucleotide sequence ID" value="XM_006670704.1"/>
</dbReference>
<dbReference type="EMBL" id="JH126402">
    <property type="protein sequence ID" value="EGX91402.1"/>
    <property type="molecule type" value="Genomic_DNA"/>
</dbReference>
<evidence type="ECO:0000313" key="2">
    <source>
        <dbReference type="EMBL" id="EGX91402.1"/>
    </source>
</evidence>
<organism evidence="2 3">
    <name type="scientific">Cordyceps militaris (strain CM01)</name>
    <name type="common">Caterpillar fungus</name>
    <dbReference type="NCBI Taxonomy" id="983644"/>
    <lineage>
        <taxon>Eukaryota</taxon>
        <taxon>Fungi</taxon>
        <taxon>Dikarya</taxon>
        <taxon>Ascomycota</taxon>
        <taxon>Pezizomycotina</taxon>
        <taxon>Sordariomycetes</taxon>
        <taxon>Hypocreomycetidae</taxon>
        <taxon>Hypocreales</taxon>
        <taxon>Cordycipitaceae</taxon>
        <taxon>Cordyceps</taxon>
    </lineage>
</organism>
<feature type="compositionally biased region" description="Basic and acidic residues" evidence="1">
    <location>
        <begin position="223"/>
        <end position="236"/>
    </location>
</feature>
<gene>
    <name evidence="2" type="ORF">CCM_05560</name>
</gene>
<dbReference type="STRING" id="983644.G3JKB8"/>
<protein>
    <submittedName>
        <fullName evidence="2">STF2-like protein</fullName>
    </submittedName>
</protein>
<keyword evidence="3" id="KW-1185">Reference proteome</keyword>
<dbReference type="HOGENOM" id="CLU_1124986_0_0_1"/>
<dbReference type="InParanoid" id="G3JKB8"/>
<proteinExistence type="predicted"/>
<dbReference type="Proteomes" id="UP000001610">
    <property type="component" value="Unassembled WGS sequence"/>
</dbReference>
<dbReference type="OrthoDB" id="2122308at2759"/>
<name>G3JKB8_CORMM</name>
<evidence type="ECO:0000256" key="1">
    <source>
        <dbReference type="SAM" id="MobiDB-lite"/>
    </source>
</evidence>
<dbReference type="eggNOG" id="ENOG502SD5D">
    <property type="taxonomic scope" value="Eukaryota"/>
</dbReference>